<dbReference type="InterPro" id="IPR050104">
    <property type="entry name" value="FMN-dep_NADH:Q_OxRdtase_AzoR1"/>
</dbReference>
<proteinExistence type="inferred from homology"/>
<evidence type="ECO:0000256" key="2">
    <source>
        <dbReference type="ARBA" id="ARBA00022643"/>
    </source>
</evidence>
<dbReference type="PANTHER" id="PTHR43741:SF4">
    <property type="entry name" value="FMN-DEPENDENT NADH:QUINONE OXIDOREDUCTASE"/>
    <property type="match status" value="1"/>
</dbReference>
<keyword evidence="1 6" id="KW-0285">Flavoprotein</keyword>
<comment type="function">
    <text evidence="6">Also exhibits azoreductase activity. Catalyzes the reductive cleavage of the azo bond in aromatic azo compounds to the corresponding amines.</text>
</comment>
<sequence length="199" mass="21212">MKILQINSSARSTGAASTRIADSLAARLAGRYPGATLDVLDLAREPVAALDDVAVAARMAAPDVRTPEQAARAAQDDALIRQFLAADVIVIGAPMYNFNISAHLKNWIDAIVRPGVTFRYTEVGPVGLVSGKTVHIALTRGGVYRGTPADIPVQYLTQVFAFIGITDVRFVYAEGMSRGPDMVDKAFRDADAQIAQLVA</sequence>
<dbReference type="GO" id="GO:0016655">
    <property type="term" value="F:oxidoreductase activity, acting on NAD(P)H, quinone or similar compound as acceptor"/>
    <property type="evidence" value="ECO:0007669"/>
    <property type="project" value="InterPro"/>
</dbReference>
<evidence type="ECO:0000256" key="1">
    <source>
        <dbReference type="ARBA" id="ARBA00022630"/>
    </source>
</evidence>
<evidence type="ECO:0000256" key="5">
    <source>
        <dbReference type="ARBA" id="ARBA00048542"/>
    </source>
</evidence>
<reference evidence="8 9" key="1">
    <citation type="submission" date="2019-06" db="EMBL/GenBank/DDBJ databases">
        <title>Genomic Encyclopedia of Type Strains, Phase IV (KMG-V): Genome sequencing to study the core and pangenomes of soil and plant-associated prokaryotes.</title>
        <authorList>
            <person name="Whitman W."/>
        </authorList>
    </citation>
    <scope>NUCLEOTIDE SEQUENCE [LARGE SCALE GENOMIC DNA]</scope>
    <source>
        <strain evidence="8 9">BR 11650</strain>
    </source>
</reference>
<feature type="binding site" evidence="6">
    <location>
        <begin position="139"/>
        <end position="142"/>
    </location>
    <ligand>
        <name>FMN</name>
        <dbReference type="ChEBI" id="CHEBI:58210"/>
    </ligand>
</feature>
<comment type="caution">
    <text evidence="8">The sequence shown here is derived from an EMBL/GenBank/DDBJ whole genome shotgun (WGS) entry which is preliminary data.</text>
</comment>
<dbReference type="HAMAP" id="MF_01216">
    <property type="entry name" value="Azoreductase_type1"/>
    <property type="match status" value="1"/>
</dbReference>
<dbReference type="RefSeq" id="WP_145689264.1">
    <property type="nucleotide sequence ID" value="NZ_VITH01000013.1"/>
</dbReference>
<comment type="function">
    <text evidence="6">Quinone reductase that provides resistance to thiol-specific stress caused by electrophilic quinones.</text>
</comment>
<comment type="subunit">
    <text evidence="6">Homodimer.</text>
</comment>
<dbReference type="InterPro" id="IPR029039">
    <property type="entry name" value="Flavoprotein-like_sf"/>
</dbReference>
<gene>
    <name evidence="6" type="primary">azoR</name>
    <name evidence="8" type="ORF">FBZ83_113154</name>
</gene>
<accession>A0A560C0P1</accession>
<comment type="catalytic activity">
    <reaction evidence="5">
        <text>N,N-dimethyl-1,4-phenylenediamine + anthranilate + 2 NAD(+) = 2-(4-dimethylaminophenyl)diazenylbenzoate + 2 NADH + 2 H(+)</text>
        <dbReference type="Rhea" id="RHEA:55872"/>
        <dbReference type="ChEBI" id="CHEBI:15378"/>
        <dbReference type="ChEBI" id="CHEBI:15783"/>
        <dbReference type="ChEBI" id="CHEBI:16567"/>
        <dbReference type="ChEBI" id="CHEBI:57540"/>
        <dbReference type="ChEBI" id="CHEBI:57945"/>
        <dbReference type="ChEBI" id="CHEBI:71579"/>
        <dbReference type="EC" id="1.7.1.17"/>
    </reaction>
    <physiologicalReaction direction="right-to-left" evidence="5">
        <dbReference type="Rhea" id="RHEA:55874"/>
    </physiologicalReaction>
</comment>
<keyword evidence="3 6" id="KW-0560">Oxidoreductase</keyword>
<dbReference type="InterPro" id="IPR023048">
    <property type="entry name" value="NADH:quinone_OxRdtase_FMN_depd"/>
</dbReference>
<name>A0A560C0P1_AZOBR</name>
<evidence type="ECO:0000256" key="3">
    <source>
        <dbReference type="ARBA" id="ARBA00023002"/>
    </source>
</evidence>
<dbReference type="EC" id="1.7.1.17" evidence="6"/>
<dbReference type="Pfam" id="PF02525">
    <property type="entry name" value="Flavodoxin_2"/>
    <property type="match status" value="1"/>
</dbReference>
<dbReference type="SUPFAM" id="SSF52218">
    <property type="entry name" value="Flavoproteins"/>
    <property type="match status" value="1"/>
</dbReference>
<comment type="caution">
    <text evidence="6">Lacks conserved residue(s) required for the propagation of feature annotation.</text>
</comment>
<organism evidence="8 9">
    <name type="scientific">Azospirillum brasilense</name>
    <dbReference type="NCBI Taxonomy" id="192"/>
    <lineage>
        <taxon>Bacteria</taxon>
        <taxon>Pseudomonadati</taxon>
        <taxon>Pseudomonadota</taxon>
        <taxon>Alphaproteobacteria</taxon>
        <taxon>Rhodospirillales</taxon>
        <taxon>Azospirillaceae</taxon>
        <taxon>Azospirillum</taxon>
    </lineage>
</organism>
<keyword evidence="2 6" id="KW-0288">FMN</keyword>
<dbReference type="AlphaFoldDB" id="A0A560C0P1"/>
<comment type="catalytic activity">
    <reaction evidence="6">
        <text>2 a quinone + NADH + H(+) = 2 a 1,4-benzosemiquinone + NAD(+)</text>
        <dbReference type="Rhea" id="RHEA:65952"/>
        <dbReference type="ChEBI" id="CHEBI:15378"/>
        <dbReference type="ChEBI" id="CHEBI:57540"/>
        <dbReference type="ChEBI" id="CHEBI:57945"/>
        <dbReference type="ChEBI" id="CHEBI:132124"/>
        <dbReference type="ChEBI" id="CHEBI:134225"/>
    </reaction>
</comment>
<keyword evidence="4 6" id="KW-0520">NAD</keyword>
<evidence type="ECO:0000313" key="9">
    <source>
        <dbReference type="Proteomes" id="UP000318529"/>
    </source>
</evidence>
<feature type="domain" description="Flavodoxin-like fold" evidence="7">
    <location>
        <begin position="1"/>
        <end position="196"/>
    </location>
</feature>
<comment type="similarity">
    <text evidence="6">Belongs to the azoreductase type 1 family.</text>
</comment>
<dbReference type="Gene3D" id="3.40.50.360">
    <property type="match status" value="1"/>
</dbReference>
<evidence type="ECO:0000313" key="8">
    <source>
        <dbReference type="EMBL" id="TWA78440.1"/>
    </source>
</evidence>
<evidence type="ECO:0000256" key="4">
    <source>
        <dbReference type="ARBA" id="ARBA00023027"/>
    </source>
</evidence>
<dbReference type="Proteomes" id="UP000318529">
    <property type="component" value="Unassembled WGS sequence"/>
</dbReference>
<dbReference type="GO" id="GO:0010181">
    <property type="term" value="F:FMN binding"/>
    <property type="evidence" value="ECO:0007669"/>
    <property type="project" value="UniProtKB-UniRule"/>
</dbReference>
<dbReference type="GO" id="GO:0016652">
    <property type="term" value="F:oxidoreductase activity, acting on NAD(P)H as acceptor"/>
    <property type="evidence" value="ECO:0007669"/>
    <property type="project" value="UniProtKB-UniRule"/>
</dbReference>
<dbReference type="EMBL" id="VITH01000013">
    <property type="protein sequence ID" value="TWA78440.1"/>
    <property type="molecule type" value="Genomic_DNA"/>
</dbReference>
<dbReference type="PANTHER" id="PTHR43741">
    <property type="entry name" value="FMN-DEPENDENT NADH-AZOREDUCTASE 1"/>
    <property type="match status" value="1"/>
</dbReference>
<evidence type="ECO:0000256" key="6">
    <source>
        <dbReference type="HAMAP-Rule" id="MF_01216"/>
    </source>
</evidence>
<dbReference type="GO" id="GO:0009055">
    <property type="term" value="F:electron transfer activity"/>
    <property type="evidence" value="ECO:0007669"/>
    <property type="project" value="UniProtKB-UniRule"/>
</dbReference>
<feature type="binding site" evidence="6">
    <location>
        <position position="9"/>
    </location>
    <ligand>
        <name>FMN</name>
        <dbReference type="ChEBI" id="CHEBI:58210"/>
    </ligand>
</feature>
<dbReference type="InterPro" id="IPR003680">
    <property type="entry name" value="Flavodoxin_fold"/>
</dbReference>
<dbReference type="EC" id="1.6.5.-" evidence="6"/>
<evidence type="ECO:0000259" key="7">
    <source>
        <dbReference type="Pfam" id="PF02525"/>
    </source>
</evidence>
<feature type="binding site" evidence="6">
    <location>
        <begin position="95"/>
        <end position="98"/>
    </location>
    <ligand>
        <name>FMN</name>
        <dbReference type="ChEBI" id="CHEBI:58210"/>
    </ligand>
</feature>
<comment type="cofactor">
    <cofactor evidence="6">
        <name>FMN</name>
        <dbReference type="ChEBI" id="CHEBI:58210"/>
    </cofactor>
    <text evidence="6">Binds 1 FMN per subunit.</text>
</comment>
<protein>
    <recommendedName>
        <fullName evidence="6">FMN dependent NADH:quinone oxidoreductase</fullName>
        <ecNumber evidence="6">1.6.5.-</ecNumber>
    </recommendedName>
    <alternativeName>
        <fullName evidence="6">Azo-dye reductase</fullName>
    </alternativeName>
    <alternativeName>
        <fullName evidence="6">FMN-dependent NADH-azo compound oxidoreductase</fullName>
    </alternativeName>
    <alternativeName>
        <fullName evidence="6">FMN-dependent NADH-azoreductase</fullName>
        <ecNumber evidence="6">1.7.1.17</ecNumber>
    </alternativeName>
</protein>